<dbReference type="eggNOG" id="COG0566">
    <property type="taxonomic scope" value="Bacteria"/>
</dbReference>
<dbReference type="GO" id="GO:0008173">
    <property type="term" value="F:RNA methyltransferase activity"/>
    <property type="evidence" value="ECO:0007669"/>
    <property type="project" value="InterPro"/>
</dbReference>
<protein>
    <submittedName>
        <fullName evidence="6">Putative rRNA methyltransferase</fullName>
    </submittedName>
</protein>
<dbReference type="Pfam" id="PF00588">
    <property type="entry name" value="SpoU_methylase"/>
    <property type="match status" value="1"/>
</dbReference>
<evidence type="ECO:0000313" key="6">
    <source>
        <dbReference type="EMBL" id="GAB96268.1"/>
    </source>
</evidence>
<name>K6VJ67_9MICO</name>
<comment type="similarity">
    <text evidence="1">Belongs to the class IV-like SAM-binding methyltransferase superfamily. RNA methyltransferase TrmH family.</text>
</comment>
<dbReference type="GO" id="GO:0032259">
    <property type="term" value="P:methylation"/>
    <property type="evidence" value="ECO:0007669"/>
    <property type="project" value="UniProtKB-KW"/>
</dbReference>
<feature type="region of interest" description="Disordered" evidence="4">
    <location>
        <begin position="1"/>
        <end position="22"/>
    </location>
</feature>
<dbReference type="Gene3D" id="3.30.1330.30">
    <property type="match status" value="1"/>
</dbReference>
<keyword evidence="2 6" id="KW-0489">Methyltransferase</keyword>
<dbReference type="AlphaFoldDB" id="K6VJ67"/>
<feature type="domain" description="RNA 2-O ribose methyltransferase substrate binding" evidence="5">
    <location>
        <begin position="49"/>
        <end position="124"/>
    </location>
</feature>
<evidence type="ECO:0000256" key="4">
    <source>
        <dbReference type="SAM" id="MobiDB-lite"/>
    </source>
</evidence>
<dbReference type="STRING" id="1184609.KILIM_034_00170"/>
<dbReference type="InterPro" id="IPR029064">
    <property type="entry name" value="Ribosomal_eL30-like_sf"/>
</dbReference>
<dbReference type="GO" id="GO:0003723">
    <property type="term" value="F:RNA binding"/>
    <property type="evidence" value="ECO:0007669"/>
    <property type="project" value="InterPro"/>
</dbReference>
<dbReference type="InterPro" id="IPR013123">
    <property type="entry name" value="SpoU_subst-bd"/>
</dbReference>
<evidence type="ECO:0000259" key="5">
    <source>
        <dbReference type="SMART" id="SM00967"/>
    </source>
</evidence>
<dbReference type="Gene3D" id="3.40.1280.10">
    <property type="match status" value="1"/>
</dbReference>
<dbReference type="EMBL" id="BAHD01000034">
    <property type="protein sequence ID" value="GAB96268.1"/>
    <property type="molecule type" value="Genomic_DNA"/>
</dbReference>
<dbReference type="Proteomes" id="UP000008366">
    <property type="component" value="Unassembled WGS sequence"/>
</dbReference>
<comment type="caution">
    <text evidence="6">The sequence shown here is derived from an EMBL/GenBank/DDBJ whole genome shotgun (WGS) entry which is preliminary data.</text>
</comment>
<evidence type="ECO:0000256" key="1">
    <source>
        <dbReference type="ARBA" id="ARBA00007228"/>
    </source>
</evidence>
<dbReference type="Pfam" id="PF22435">
    <property type="entry name" value="MRM3-like_sub_bind"/>
    <property type="match status" value="1"/>
</dbReference>
<dbReference type="GO" id="GO:0006396">
    <property type="term" value="P:RNA processing"/>
    <property type="evidence" value="ECO:0007669"/>
    <property type="project" value="InterPro"/>
</dbReference>
<proteinExistence type="inferred from homology"/>
<accession>K6VJ67</accession>
<dbReference type="InterPro" id="IPR051259">
    <property type="entry name" value="rRNA_Methyltransferase"/>
</dbReference>
<dbReference type="InterPro" id="IPR001537">
    <property type="entry name" value="SpoU_MeTrfase"/>
</dbReference>
<evidence type="ECO:0000256" key="2">
    <source>
        <dbReference type="ARBA" id="ARBA00022603"/>
    </source>
</evidence>
<dbReference type="InterPro" id="IPR029026">
    <property type="entry name" value="tRNA_m1G_MTases_N"/>
</dbReference>
<sequence>MADTTAAQRRPSGTEAPAAAPLTNVRAQRVRSVAGLGRRSVRAREGLFLVEGPQAVREALAWRPDVVREVFADPAGRERHADILQAAAQAGVPVRDTSADVLRVMCDTNTPQGLLAVCRPVDVALADVLTGDGGEGEGRPRLLVVLTNVRDPGNAGTVIRGADAAGADAVLVGTDSVDVYNPKVVRSAVGSHFHLPIVLGLDVPALLERLRAEGIRTLAADGSGDAGLFETDLTRPHAWVMGNEAWGLPSQLLEACDEAVAVPLYGHAESLNLAMAATVCLYASARAQH</sequence>
<keyword evidence="7" id="KW-1185">Reference proteome</keyword>
<keyword evidence="3 6" id="KW-0808">Transferase</keyword>
<evidence type="ECO:0000313" key="7">
    <source>
        <dbReference type="Proteomes" id="UP000008366"/>
    </source>
</evidence>
<dbReference type="PANTHER" id="PTHR43191">
    <property type="entry name" value="RRNA METHYLTRANSFERASE 3"/>
    <property type="match status" value="1"/>
</dbReference>
<dbReference type="SUPFAM" id="SSF75217">
    <property type="entry name" value="alpha/beta knot"/>
    <property type="match status" value="1"/>
</dbReference>
<dbReference type="SMART" id="SM00967">
    <property type="entry name" value="SpoU_sub_bind"/>
    <property type="match status" value="1"/>
</dbReference>
<dbReference type="InterPro" id="IPR053888">
    <property type="entry name" value="MRM3-like_sub_bind"/>
</dbReference>
<dbReference type="GO" id="GO:0005737">
    <property type="term" value="C:cytoplasm"/>
    <property type="evidence" value="ECO:0007669"/>
    <property type="project" value="UniProtKB-ARBA"/>
</dbReference>
<organism evidence="6 7">
    <name type="scientific">Kineosphaera limosa NBRC 100340</name>
    <dbReference type="NCBI Taxonomy" id="1184609"/>
    <lineage>
        <taxon>Bacteria</taxon>
        <taxon>Bacillati</taxon>
        <taxon>Actinomycetota</taxon>
        <taxon>Actinomycetes</taxon>
        <taxon>Micrococcales</taxon>
        <taxon>Dermatophilaceae</taxon>
        <taxon>Kineosphaera</taxon>
    </lineage>
</organism>
<reference evidence="6 7" key="1">
    <citation type="submission" date="2012-08" db="EMBL/GenBank/DDBJ databases">
        <title>Whole genome shotgun sequence of Kineosphaera limosa NBRC 100340.</title>
        <authorList>
            <person name="Yoshida I."/>
            <person name="Isaki S."/>
            <person name="Hosoyama A."/>
            <person name="Tsuchikane K."/>
            <person name="Katsumata H."/>
            <person name="Ando Y."/>
            <person name="Ohji S."/>
            <person name="Hamada M."/>
            <person name="Tamura T."/>
            <person name="Yamazoe A."/>
            <person name="Yamazaki S."/>
            <person name="Fujita N."/>
        </authorList>
    </citation>
    <scope>NUCLEOTIDE SEQUENCE [LARGE SCALE GENOMIC DNA]</scope>
    <source>
        <strain evidence="6 7">NBRC 100340</strain>
    </source>
</reference>
<evidence type="ECO:0000256" key="3">
    <source>
        <dbReference type="ARBA" id="ARBA00022679"/>
    </source>
</evidence>
<dbReference type="PANTHER" id="PTHR43191:SF2">
    <property type="entry name" value="RRNA METHYLTRANSFERASE 3, MITOCHONDRIAL"/>
    <property type="match status" value="1"/>
</dbReference>
<dbReference type="CDD" id="cd18095">
    <property type="entry name" value="SpoU-like_rRNA-MTase"/>
    <property type="match status" value="1"/>
</dbReference>
<dbReference type="InterPro" id="IPR029028">
    <property type="entry name" value="Alpha/beta_knot_MTases"/>
</dbReference>
<dbReference type="SUPFAM" id="SSF55315">
    <property type="entry name" value="L30e-like"/>
    <property type="match status" value="1"/>
</dbReference>
<gene>
    <name evidence="6" type="ORF">KILIM_034_00170</name>
</gene>
<dbReference type="RefSeq" id="WP_006592800.1">
    <property type="nucleotide sequence ID" value="NZ_BAHD01000034.1"/>
</dbReference>